<evidence type="ECO:0000313" key="5">
    <source>
        <dbReference type="Proteomes" id="UP000033986"/>
    </source>
</evidence>
<evidence type="ECO:0000259" key="3">
    <source>
        <dbReference type="Pfam" id="PF18912"/>
    </source>
</evidence>
<dbReference type="CDD" id="cd06223">
    <property type="entry name" value="PRTases_typeI"/>
    <property type="match status" value="1"/>
</dbReference>
<dbReference type="PANTHER" id="PTHR47505:SF1">
    <property type="entry name" value="DNA UTILIZATION PROTEIN YHGH"/>
    <property type="match status" value="1"/>
</dbReference>
<evidence type="ECO:0000256" key="1">
    <source>
        <dbReference type="ARBA" id="ARBA00008007"/>
    </source>
</evidence>
<dbReference type="Pfam" id="PF18912">
    <property type="entry name" value="DZR_2"/>
    <property type="match status" value="1"/>
</dbReference>
<evidence type="ECO:0000313" key="4">
    <source>
        <dbReference type="EMBL" id="KKS43948.1"/>
    </source>
</evidence>
<comment type="similarity">
    <text evidence="1">Belongs to the ComF/GntX family.</text>
</comment>
<comment type="caution">
    <text evidence="4">The sequence shown here is derived from an EMBL/GenBank/DDBJ whole genome shotgun (WGS) entry which is preliminary data.</text>
</comment>
<dbReference type="InterPro" id="IPR051910">
    <property type="entry name" value="ComF/GntX_DNA_util-trans"/>
</dbReference>
<dbReference type="GO" id="GO:0016757">
    <property type="term" value="F:glycosyltransferase activity"/>
    <property type="evidence" value="ECO:0007669"/>
    <property type="project" value="UniProtKB-KW"/>
</dbReference>
<dbReference type="Gene3D" id="3.40.50.2020">
    <property type="match status" value="1"/>
</dbReference>
<proteinExistence type="inferred from homology"/>
<accession>A0A0G1C2S3</accession>
<feature type="domain" description="Phosphoribosyltransferase" evidence="2">
    <location>
        <begin position="141"/>
        <end position="233"/>
    </location>
</feature>
<gene>
    <name evidence="4" type="ORF">UV07_C0018G0003</name>
</gene>
<dbReference type="Proteomes" id="UP000033986">
    <property type="component" value="Unassembled WGS sequence"/>
</dbReference>
<feature type="domain" description="Double zinc ribbon" evidence="3">
    <location>
        <begin position="11"/>
        <end position="62"/>
    </location>
</feature>
<keyword evidence="4" id="KW-0808">Transferase</keyword>
<reference evidence="4 5" key="1">
    <citation type="journal article" date="2015" name="Nature">
        <title>rRNA introns, odd ribosomes, and small enigmatic genomes across a large radiation of phyla.</title>
        <authorList>
            <person name="Brown C.T."/>
            <person name="Hug L.A."/>
            <person name="Thomas B.C."/>
            <person name="Sharon I."/>
            <person name="Castelle C.J."/>
            <person name="Singh A."/>
            <person name="Wilkins M.J."/>
            <person name="Williams K.H."/>
            <person name="Banfield J.F."/>
        </authorList>
    </citation>
    <scope>NUCLEOTIDE SEQUENCE [LARGE SCALE GENOMIC DNA]</scope>
</reference>
<dbReference type="InterPro" id="IPR044005">
    <property type="entry name" value="DZR_2"/>
</dbReference>
<dbReference type="AlphaFoldDB" id="A0A0G1C2S3"/>
<dbReference type="InterPro" id="IPR029057">
    <property type="entry name" value="PRTase-like"/>
</dbReference>
<dbReference type="InterPro" id="IPR000836">
    <property type="entry name" value="PRTase_dom"/>
</dbReference>
<dbReference type="SUPFAM" id="SSF53271">
    <property type="entry name" value="PRTase-like"/>
    <property type="match status" value="1"/>
</dbReference>
<dbReference type="PATRIC" id="fig|1618615.3.peg.477"/>
<protein>
    <submittedName>
        <fullName evidence="4">Amidophosphoribosyltransferase-like protein</fullName>
    </submittedName>
</protein>
<dbReference type="EMBL" id="LCDB01000018">
    <property type="protein sequence ID" value="KKS43948.1"/>
    <property type="molecule type" value="Genomic_DNA"/>
</dbReference>
<sequence>MNGRSLLKRLISVIFPPLCVNCRRRMEDGALCGNCENLIEIRSGFACPECGRRLPEAGNVCHEKAKFILAAAAPYENPAVRELICALKYQRIKTVLEPISKITSKYIEKTIGNPKFETGNFVLISIPLHPEKERERGFNQAVLIARIVNDKLGIGVQENNLIRVRRTSSQTKTKSYEEREKNVAGCFEVKNPELVAGKNVILVDDVFTSGATMKEAVRVLKNAGARKIIGFVVAKA</sequence>
<keyword evidence="4" id="KW-0328">Glycosyltransferase</keyword>
<name>A0A0G1C2S3_9BACT</name>
<dbReference type="PANTHER" id="PTHR47505">
    <property type="entry name" value="DNA UTILIZATION PROTEIN YHGH"/>
    <property type="match status" value="1"/>
</dbReference>
<dbReference type="Pfam" id="PF00156">
    <property type="entry name" value="Pribosyltran"/>
    <property type="match status" value="1"/>
</dbReference>
<organism evidence="4 5">
    <name type="scientific">Candidatus Azambacteria bacterium GW2011_GWB1_42_17</name>
    <dbReference type="NCBI Taxonomy" id="1618615"/>
    <lineage>
        <taxon>Bacteria</taxon>
        <taxon>Candidatus Azamiibacteriota</taxon>
    </lineage>
</organism>
<evidence type="ECO:0000259" key="2">
    <source>
        <dbReference type="Pfam" id="PF00156"/>
    </source>
</evidence>